<evidence type="ECO:0000313" key="6">
    <source>
        <dbReference type="EMBL" id="UOR10811.1"/>
    </source>
</evidence>
<sequence length="124" mass="13698">MNTSLSAIKWVRYVTAFVFITSGFIKVTGNGLGEYFTSLGIPNSITIMYVVAAIEIVCGILLVANRYVKYATLPLMGIIIAALLITKVPTLHAGFILFLFEARLDIVMLGLLFLLYNQYPRSSL</sequence>
<accession>A0ABY4H7F1</accession>
<keyword evidence="4 5" id="KW-0472">Membrane</keyword>
<proteinExistence type="predicted"/>
<feature type="transmembrane region" description="Helical" evidence="5">
    <location>
        <begin position="7"/>
        <end position="25"/>
    </location>
</feature>
<dbReference type="EMBL" id="CP095075">
    <property type="protein sequence ID" value="UOR10811.1"/>
    <property type="molecule type" value="Genomic_DNA"/>
</dbReference>
<keyword evidence="3 5" id="KW-1133">Transmembrane helix</keyword>
<dbReference type="Pfam" id="PF07681">
    <property type="entry name" value="DoxX"/>
    <property type="match status" value="1"/>
</dbReference>
<evidence type="ECO:0000256" key="2">
    <source>
        <dbReference type="ARBA" id="ARBA00022692"/>
    </source>
</evidence>
<name>A0ABY4H7F1_9BACI</name>
<organism evidence="6 7">
    <name type="scientific">Halobacillus amylolyticus</name>
    <dbReference type="NCBI Taxonomy" id="2932259"/>
    <lineage>
        <taxon>Bacteria</taxon>
        <taxon>Bacillati</taxon>
        <taxon>Bacillota</taxon>
        <taxon>Bacilli</taxon>
        <taxon>Bacillales</taxon>
        <taxon>Bacillaceae</taxon>
        <taxon>Halobacillus</taxon>
    </lineage>
</organism>
<evidence type="ECO:0000256" key="3">
    <source>
        <dbReference type="ARBA" id="ARBA00022989"/>
    </source>
</evidence>
<evidence type="ECO:0000313" key="7">
    <source>
        <dbReference type="Proteomes" id="UP000830326"/>
    </source>
</evidence>
<dbReference type="RefSeq" id="WP_245030179.1">
    <property type="nucleotide sequence ID" value="NZ_CP095075.1"/>
</dbReference>
<comment type="subcellular location">
    <subcellularLocation>
        <location evidence="1">Membrane</location>
        <topology evidence="1">Multi-pass membrane protein</topology>
    </subcellularLocation>
</comment>
<keyword evidence="7" id="KW-1185">Reference proteome</keyword>
<feature type="transmembrane region" description="Helical" evidence="5">
    <location>
        <begin position="71"/>
        <end position="89"/>
    </location>
</feature>
<evidence type="ECO:0000256" key="1">
    <source>
        <dbReference type="ARBA" id="ARBA00004141"/>
    </source>
</evidence>
<reference evidence="6" key="1">
    <citation type="submission" date="2022-04" db="EMBL/GenBank/DDBJ databases">
        <title>Halobacillus sp. isolated from saltern.</title>
        <authorList>
            <person name="Won M."/>
            <person name="Lee C.-M."/>
            <person name="Woen H.-Y."/>
            <person name="Kwon S.-W."/>
        </authorList>
    </citation>
    <scope>NUCLEOTIDE SEQUENCE</scope>
    <source>
        <strain evidence="6">SSHM10-5</strain>
    </source>
</reference>
<feature type="transmembrane region" description="Helical" evidence="5">
    <location>
        <begin position="45"/>
        <end position="64"/>
    </location>
</feature>
<keyword evidence="2 5" id="KW-0812">Transmembrane</keyword>
<evidence type="ECO:0000256" key="5">
    <source>
        <dbReference type="SAM" id="Phobius"/>
    </source>
</evidence>
<dbReference type="InterPro" id="IPR032808">
    <property type="entry name" value="DoxX"/>
</dbReference>
<protein>
    <submittedName>
        <fullName evidence="6">DoxX family protein</fullName>
    </submittedName>
</protein>
<feature type="transmembrane region" description="Helical" evidence="5">
    <location>
        <begin position="95"/>
        <end position="116"/>
    </location>
</feature>
<dbReference type="Proteomes" id="UP000830326">
    <property type="component" value="Chromosome"/>
</dbReference>
<gene>
    <name evidence="6" type="ORF">MUO15_14405</name>
</gene>
<evidence type="ECO:0000256" key="4">
    <source>
        <dbReference type="ARBA" id="ARBA00023136"/>
    </source>
</evidence>